<dbReference type="EMBL" id="JBHUFV010000003">
    <property type="protein sequence ID" value="MFD1930328.1"/>
    <property type="molecule type" value="Genomic_DNA"/>
</dbReference>
<evidence type="ECO:0000313" key="3">
    <source>
        <dbReference type="Proteomes" id="UP001597368"/>
    </source>
</evidence>
<evidence type="ECO:0000313" key="2">
    <source>
        <dbReference type="EMBL" id="MFD1930328.1"/>
    </source>
</evidence>
<accession>A0ABW4SLB7</accession>
<dbReference type="GO" id="GO:0016746">
    <property type="term" value="F:acyltransferase activity"/>
    <property type="evidence" value="ECO:0007669"/>
    <property type="project" value="UniProtKB-KW"/>
</dbReference>
<keyword evidence="3" id="KW-1185">Reference proteome</keyword>
<feature type="domain" description="N-acetyltransferase" evidence="1">
    <location>
        <begin position="1"/>
        <end position="164"/>
    </location>
</feature>
<dbReference type="InterPro" id="IPR016181">
    <property type="entry name" value="Acyl_CoA_acyltransferase"/>
</dbReference>
<dbReference type="PANTHER" id="PTHR43072:SF8">
    <property type="entry name" value="ACYLTRANSFERASE FABY-RELATED"/>
    <property type="match status" value="1"/>
</dbReference>
<reference evidence="3" key="1">
    <citation type="journal article" date="2019" name="Int. J. Syst. Evol. Microbiol.">
        <title>The Global Catalogue of Microorganisms (GCM) 10K type strain sequencing project: providing services to taxonomists for standard genome sequencing and annotation.</title>
        <authorList>
            <consortium name="The Broad Institute Genomics Platform"/>
            <consortium name="The Broad Institute Genome Sequencing Center for Infectious Disease"/>
            <person name="Wu L."/>
            <person name="Ma J."/>
        </authorList>
    </citation>
    <scope>NUCLEOTIDE SEQUENCE [LARGE SCALE GENOMIC DNA]</scope>
    <source>
        <strain evidence="3">ICMP 6774ER</strain>
    </source>
</reference>
<evidence type="ECO:0000259" key="1">
    <source>
        <dbReference type="PROSITE" id="PS51186"/>
    </source>
</evidence>
<dbReference type="CDD" id="cd04301">
    <property type="entry name" value="NAT_SF"/>
    <property type="match status" value="1"/>
</dbReference>
<dbReference type="Proteomes" id="UP001597368">
    <property type="component" value="Unassembled WGS sequence"/>
</dbReference>
<dbReference type="EC" id="2.3.-.-" evidence="2"/>
<dbReference type="Gene3D" id="3.40.630.30">
    <property type="match status" value="1"/>
</dbReference>
<dbReference type="PANTHER" id="PTHR43072">
    <property type="entry name" value="N-ACETYLTRANSFERASE"/>
    <property type="match status" value="1"/>
</dbReference>
<dbReference type="Pfam" id="PF00583">
    <property type="entry name" value="Acetyltransf_1"/>
    <property type="match status" value="1"/>
</dbReference>
<dbReference type="RefSeq" id="WP_379568618.1">
    <property type="nucleotide sequence ID" value="NZ_JBHUFV010000003.1"/>
</dbReference>
<name>A0ABW4SLB7_9ACTN</name>
<protein>
    <submittedName>
        <fullName evidence="2">GNAT family N-acetyltransferase</fullName>
        <ecNumber evidence="2">2.3.-.-</ecNumber>
    </submittedName>
</protein>
<keyword evidence="2" id="KW-0808">Transferase</keyword>
<dbReference type="PROSITE" id="PS51186">
    <property type="entry name" value="GNAT"/>
    <property type="match status" value="1"/>
</dbReference>
<sequence>MPIRPATAADLPAVAAVYAHYVATSVVTFDETAPELPFWQTRLRELGERGLPFLVADVDGEVAGYAYAGQWRPKPAYRHTVEDSVYLAPGRTGQGLGRALLGELLPRCAKAGARQVVAVIADTGQDASAALHRAFGFVSVGRLTGVGFKLGRWVDTQLMQLDLTR</sequence>
<dbReference type="SUPFAM" id="SSF55729">
    <property type="entry name" value="Acyl-CoA N-acyltransferases (Nat)"/>
    <property type="match status" value="1"/>
</dbReference>
<comment type="caution">
    <text evidence="2">The sequence shown here is derived from an EMBL/GenBank/DDBJ whole genome shotgun (WGS) entry which is preliminary data.</text>
</comment>
<proteinExistence type="predicted"/>
<dbReference type="InterPro" id="IPR000182">
    <property type="entry name" value="GNAT_dom"/>
</dbReference>
<keyword evidence="2" id="KW-0012">Acyltransferase</keyword>
<organism evidence="2 3">
    <name type="scientific">Nonomuraea mangrovi</name>
    <dbReference type="NCBI Taxonomy" id="2316207"/>
    <lineage>
        <taxon>Bacteria</taxon>
        <taxon>Bacillati</taxon>
        <taxon>Actinomycetota</taxon>
        <taxon>Actinomycetes</taxon>
        <taxon>Streptosporangiales</taxon>
        <taxon>Streptosporangiaceae</taxon>
        <taxon>Nonomuraea</taxon>
    </lineage>
</organism>
<gene>
    <name evidence="2" type="ORF">ACFSKW_02450</name>
</gene>